<dbReference type="PROSITE" id="PS51823">
    <property type="entry name" value="CLU"/>
    <property type="match status" value="1"/>
</dbReference>
<proteinExistence type="predicted"/>
<dbReference type="Proteomes" id="UP000266743">
    <property type="component" value="Chromosome 11"/>
</dbReference>
<evidence type="ECO:0000259" key="1">
    <source>
        <dbReference type="PROSITE" id="PS51823"/>
    </source>
</evidence>
<keyword evidence="2" id="KW-0396">Initiation factor</keyword>
<evidence type="ECO:0000313" key="3">
    <source>
        <dbReference type="Proteomes" id="UP000266743"/>
    </source>
</evidence>
<dbReference type="Pfam" id="PF12807">
    <property type="entry name" value="eIF3_p135"/>
    <property type="match status" value="1"/>
</dbReference>
<reference evidence="2 3" key="1">
    <citation type="submission" date="2018-09" db="EMBL/GenBank/DDBJ databases">
        <title>whole genome sequence of T. equiperdum IVM-t1 strain.</title>
        <authorList>
            <person name="Suganuma K."/>
        </authorList>
    </citation>
    <scope>NUCLEOTIDE SEQUENCE [LARGE SCALE GENOMIC DNA]</scope>
    <source>
        <strain evidence="2 3">IVM-t1</strain>
    </source>
</reference>
<dbReference type="Pfam" id="PF13236">
    <property type="entry name" value="CLU"/>
    <property type="match status" value="1"/>
</dbReference>
<dbReference type="InterPro" id="IPR033646">
    <property type="entry name" value="CLU-central"/>
</dbReference>
<evidence type="ECO:0000313" key="2">
    <source>
        <dbReference type="EMBL" id="RHW68116.1"/>
    </source>
</evidence>
<dbReference type="AlphaFoldDB" id="A0A3L6KW44"/>
<name>A0A3L6KW44_9TRYP</name>
<gene>
    <name evidence="2" type="ORF">DPX39_110126400</name>
</gene>
<protein>
    <submittedName>
        <fullName evidence="2">Clustered mitochondria/Translation initiation factor eIF3 subunit 135</fullName>
    </submittedName>
</protein>
<dbReference type="CDD" id="cd15466">
    <property type="entry name" value="CLU-central"/>
    <property type="match status" value="1"/>
</dbReference>
<organism evidence="2 3">
    <name type="scientific">Trypanosoma brucei equiperdum</name>
    <dbReference type="NCBI Taxonomy" id="630700"/>
    <lineage>
        <taxon>Eukaryota</taxon>
        <taxon>Discoba</taxon>
        <taxon>Euglenozoa</taxon>
        <taxon>Kinetoplastea</taxon>
        <taxon>Metakinetoplastina</taxon>
        <taxon>Trypanosomatida</taxon>
        <taxon>Trypanosomatidae</taxon>
        <taxon>Trypanosoma</taxon>
    </lineage>
</organism>
<accession>A0A3L6KW44</accession>
<dbReference type="InterPro" id="IPR025697">
    <property type="entry name" value="CLU_dom"/>
</dbReference>
<sequence>MVRLPPIVQGSQADGIQRRQSVATAPAARSAARRGSIRFKKSLIYWKLFGASAPLYCGPLGEVVGEVEEGTVIRETRRYRDPFGNWWVASRSVDDSLLWLLFSSPPSSDGEVGQWRRVYDQQDQDIPSSPRTEEVAVLGSYSIPPEVSTKELPSLDDVHQFIRVLGKSWRAMTSNPAAHTRDWNTQYQQLVEQNLFAEREASTSARDQLRCFMEEFKAAAEEAALGVVAELVLPAELRSGRGVTGERNYFARNGLLVRVMLDDCDDEENKGSEQAWQVATQFFLAQQVLSLEAPKQLFHTLPTALVTFCGVRVCVFAIAPIELQNVVYLPIQELERGNLETPNFVQRRLGELGAAISLKGHVLKGAEGKSVDVAMSADVALIKGYDKRLYIIGSGRLLPQLALLGNEENMKDPTKCNLWDDTLTTLRFRPEFLLRWSAPLNPDAFVESTATPEDNATIVEATEYIRAKLIPTVAAMVGLHEPIDIPRQDAVECTLCGNTLTNELRFVVCRSNEKCCHICSHCYARRLSEQGDSTRDIFCDAVKCGAGFRGPKGLLMQPSLSSIFHANGLNMRFLPFVYHAIPAGAKPVVGHYCEIEMVARAAVRVFRNKLRSTSQVIDEVRQISQDLFLGLLQSSGHVPERFWADEIGPTIEKMYGPLEPFNTEKMDVELLYHRVAELSGIVLSSSSVESLYGEERPFLQLESVEPVVKVVVPPYVADEEAQEELRRGLYDSLGETLLFWIGAFTDGVEGSTSGGKLPHEPFYLTEQPI</sequence>
<dbReference type="GO" id="GO:0003743">
    <property type="term" value="F:translation initiation factor activity"/>
    <property type="evidence" value="ECO:0007669"/>
    <property type="project" value="UniProtKB-KW"/>
</dbReference>
<dbReference type="InterPro" id="IPR027523">
    <property type="entry name" value="CLU_prot"/>
</dbReference>
<dbReference type="EMBL" id="QSBY01000011">
    <property type="protein sequence ID" value="RHW68116.1"/>
    <property type="molecule type" value="Genomic_DNA"/>
</dbReference>
<comment type="caution">
    <text evidence="2">The sequence shown here is derived from an EMBL/GenBank/DDBJ whole genome shotgun (WGS) entry which is preliminary data.</text>
</comment>
<feature type="domain" description="Clu" evidence="1">
    <location>
        <begin position="161"/>
        <end position="405"/>
    </location>
</feature>
<keyword evidence="2" id="KW-0648">Protein biosynthesis</keyword>
<dbReference type="PANTHER" id="PTHR12601">
    <property type="entry name" value="EUKARYOTIC TRANSLATION INITIATION FACTOR 3 SUBUNIT EIF-3"/>
    <property type="match status" value="1"/>
</dbReference>